<organism evidence="3 4">
    <name type="scientific">Brevibacterium daeguense</name>
    <dbReference type="NCBI Taxonomy" id="909936"/>
    <lineage>
        <taxon>Bacteria</taxon>
        <taxon>Bacillati</taxon>
        <taxon>Actinomycetota</taxon>
        <taxon>Actinomycetes</taxon>
        <taxon>Micrococcales</taxon>
        <taxon>Brevibacteriaceae</taxon>
        <taxon>Brevibacterium</taxon>
    </lineage>
</organism>
<dbReference type="PANTHER" id="PTHR13847:SF285">
    <property type="entry name" value="FAD DEPENDENT OXIDOREDUCTASE DOMAIN-CONTAINING PROTEIN"/>
    <property type="match status" value="1"/>
</dbReference>
<dbReference type="PANTHER" id="PTHR13847">
    <property type="entry name" value="SARCOSINE DEHYDROGENASE-RELATED"/>
    <property type="match status" value="1"/>
</dbReference>
<dbReference type="Gene3D" id="3.30.9.10">
    <property type="entry name" value="D-Amino Acid Oxidase, subunit A, domain 2"/>
    <property type="match status" value="1"/>
</dbReference>
<evidence type="ECO:0000259" key="2">
    <source>
        <dbReference type="Pfam" id="PF01266"/>
    </source>
</evidence>
<sequence>MRNGEISHWMAEAPRSSVRPIPGAGGADGGADEAVSGLGPPGGASEAGADAAASRTGASVFDRSAPAPLPQEAQDLVIVGGGLTGLWLAYYAALEHPDWAITILEAKEVGYGASGRNGGWLSTLIPGNRAVYARAAEKAGEDGIAAVSAFQLALFTTIEDTLAVLRREGIDARHAQGGNLTVAQTRAGLERLRAAYDADLKYGYSPEDVRLLSAEETRARVNVSGALGGLFHEHTTAIDPARLTRGLARAVAARGVRICEVTRVSRIDPGMALTQRGPVQGRAIISCAEAYSGRIAGPVPGLGPRSLIPVNSAMIITEPLPDSTWEQIGWTERECLNDAAHGFIYAQRTADGRIAIGGRGAPYAFGSGTPGDGAVDPATITRLRQKLQSLFPGHDFPIAHSWRGVIGVTRDWCTGVHFDSRTRLGAVRGYAGHGVAATQLAARTLLDRIDGKSTVRTSLPWNDHDSGTWEPEPVRWLGVHGMYRLFGLADRWEESRGAEQTSLLARFGSRLAGMHE</sequence>
<feature type="region of interest" description="Disordered" evidence="1">
    <location>
        <begin position="1"/>
        <end position="57"/>
    </location>
</feature>
<keyword evidence="4" id="KW-1185">Reference proteome</keyword>
<gene>
    <name evidence="3" type="ORF">GCM10022261_02060</name>
</gene>
<evidence type="ECO:0000313" key="3">
    <source>
        <dbReference type="EMBL" id="GAA4282675.1"/>
    </source>
</evidence>
<comment type="caution">
    <text evidence="3">The sequence shown here is derived from an EMBL/GenBank/DDBJ whole genome shotgun (WGS) entry which is preliminary data.</text>
</comment>
<evidence type="ECO:0000313" key="4">
    <source>
        <dbReference type="Proteomes" id="UP001501586"/>
    </source>
</evidence>
<feature type="compositionally biased region" description="Low complexity" evidence="1">
    <location>
        <begin position="43"/>
        <end position="57"/>
    </location>
</feature>
<dbReference type="Proteomes" id="UP001501586">
    <property type="component" value="Unassembled WGS sequence"/>
</dbReference>
<protein>
    <submittedName>
        <fullName evidence="3">FAD-dependent oxidoreductase</fullName>
    </submittedName>
</protein>
<dbReference type="InterPro" id="IPR006076">
    <property type="entry name" value="FAD-dep_OxRdtase"/>
</dbReference>
<dbReference type="InterPro" id="IPR036188">
    <property type="entry name" value="FAD/NAD-bd_sf"/>
</dbReference>
<dbReference type="Gene3D" id="3.50.50.60">
    <property type="entry name" value="FAD/NAD(P)-binding domain"/>
    <property type="match status" value="1"/>
</dbReference>
<accession>A0ABP8EFP8</accession>
<dbReference type="EMBL" id="BAABAZ010000003">
    <property type="protein sequence ID" value="GAA4282675.1"/>
    <property type="molecule type" value="Genomic_DNA"/>
</dbReference>
<dbReference type="RefSeq" id="WP_236865157.1">
    <property type="nucleotide sequence ID" value="NZ_BAABAZ010000003.1"/>
</dbReference>
<dbReference type="Pfam" id="PF01266">
    <property type="entry name" value="DAO"/>
    <property type="match status" value="1"/>
</dbReference>
<dbReference type="SUPFAM" id="SSF51905">
    <property type="entry name" value="FAD/NAD(P)-binding domain"/>
    <property type="match status" value="1"/>
</dbReference>
<feature type="domain" description="FAD dependent oxidoreductase" evidence="2">
    <location>
        <begin position="75"/>
        <end position="447"/>
    </location>
</feature>
<name>A0ABP8EFP8_9MICO</name>
<reference evidence="4" key="1">
    <citation type="journal article" date="2019" name="Int. J. Syst. Evol. Microbiol.">
        <title>The Global Catalogue of Microorganisms (GCM) 10K type strain sequencing project: providing services to taxonomists for standard genome sequencing and annotation.</title>
        <authorList>
            <consortium name="The Broad Institute Genomics Platform"/>
            <consortium name="The Broad Institute Genome Sequencing Center for Infectious Disease"/>
            <person name="Wu L."/>
            <person name="Ma J."/>
        </authorList>
    </citation>
    <scope>NUCLEOTIDE SEQUENCE [LARGE SCALE GENOMIC DNA]</scope>
    <source>
        <strain evidence="4">JCM 17458</strain>
    </source>
</reference>
<proteinExistence type="predicted"/>
<evidence type="ECO:0000256" key="1">
    <source>
        <dbReference type="SAM" id="MobiDB-lite"/>
    </source>
</evidence>